<reference evidence="7" key="1">
    <citation type="submission" date="2020-11" db="EMBL/GenBank/DDBJ databases">
        <title>Azospira inquinata sp. nov.</title>
        <authorList>
            <person name="Moe W.M."/>
            <person name="Mikes M.C."/>
        </authorList>
    </citation>
    <scope>NUCLEOTIDE SEQUENCE</scope>
    <source>
        <strain evidence="7">Azo-3</strain>
    </source>
</reference>
<evidence type="ECO:0000313" key="7">
    <source>
        <dbReference type="EMBL" id="QWT48149.1"/>
    </source>
</evidence>
<keyword evidence="8" id="KW-1185">Reference proteome</keyword>
<sequence length="287" mass="31511">MLMPLSVLPPDARYATVATAPGNTAPPSPDDRTVLLANRIEKTYPNGTPALREVRLRIQQGEFVSLLGPSGCGKSTLLRIFAGLEEASGGHVRWWNQGAMPAPRDGRRFSMVFQEATLMPWATVGANVALPLDLEGRPRGEKAERVRQALAAVGLEAFARAYPRELSGGMQMRVSLARALVTEPNLLLMDEPFGALDEFTRNRLDGDLRQLWGHRDLTVVFVTHSIYEAVFLSSKVVVMGARPGRILAEVDIDAPAERDEAYRTSHAFIETCQHLSQLLAQAHHPDA</sequence>
<keyword evidence="2" id="KW-0813">Transport</keyword>
<dbReference type="Pfam" id="PF00005">
    <property type="entry name" value="ABC_tran"/>
    <property type="match status" value="1"/>
</dbReference>
<dbReference type="PANTHER" id="PTHR42788:SF19">
    <property type="entry name" value="ALIPHATIC SULFONATES IMPORT ATP-BINDING PROTEIN SSUB 2"/>
    <property type="match status" value="1"/>
</dbReference>
<dbReference type="PANTHER" id="PTHR42788">
    <property type="entry name" value="TAURINE IMPORT ATP-BINDING PROTEIN-RELATED"/>
    <property type="match status" value="1"/>
</dbReference>
<evidence type="ECO:0000256" key="1">
    <source>
        <dbReference type="ARBA" id="ARBA00005417"/>
    </source>
</evidence>
<evidence type="ECO:0000256" key="5">
    <source>
        <dbReference type="ARBA" id="ARBA00022840"/>
    </source>
</evidence>
<proteinExistence type="inferred from homology"/>
<feature type="domain" description="ABC transporter" evidence="6">
    <location>
        <begin position="35"/>
        <end position="268"/>
    </location>
</feature>
<dbReference type="InterPro" id="IPR003593">
    <property type="entry name" value="AAA+_ATPase"/>
</dbReference>
<accession>A0A975SLP6</accession>
<dbReference type="Proteomes" id="UP000683428">
    <property type="component" value="Chromosome"/>
</dbReference>
<dbReference type="CDD" id="cd03293">
    <property type="entry name" value="ABC_NrtD_SsuB_transporters"/>
    <property type="match status" value="1"/>
</dbReference>
<gene>
    <name evidence="7" type="ORF">Azoinq_09740</name>
</gene>
<dbReference type="InterPro" id="IPR017871">
    <property type="entry name" value="ABC_transporter-like_CS"/>
</dbReference>
<evidence type="ECO:0000256" key="3">
    <source>
        <dbReference type="ARBA" id="ARBA00022475"/>
    </source>
</evidence>
<keyword evidence="3" id="KW-1003">Cell membrane</keyword>
<dbReference type="RefSeq" id="WP_216129583.1">
    <property type="nucleotide sequence ID" value="NZ_CP064782.1"/>
</dbReference>
<dbReference type="InterPro" id="IPR003439">
    <property type="entry name" value="ABC_transporter-like_ATP-bd"/>
</dbReference>
<dbReference type="SMART" id="SM00382">
    <property type="entry name" value="AAA"/>
    <property type="match status" value="1"/>
</dbReference>
<organism evidence="7 8">
    <name type="scientific">Azospira inquinata</name>
    <dbReference type="NCBI Taxonomy" id="2785627"/>
    <lineage>
        <taxon>Bacteria</taxon>
        <taxon>Pseudomonadati</taxon>
        <taxon>Pseudomonadota</taxon>
        <taxon>Betaproteobacteria</taxon>
        <taxon>Rhodocyclales</taxon>
        <taxon>Rhodocyclaceae</taxon>
        <taxon>Azospira</taxon>
    </lineage>
</organism>
<keyword evidence="3" id="KW-0472">Membrane</keyword>
<dbReference type="GO" id="GO:0016887">
    <property type="term" value="F:ATP hydrolysis activity"/>
    <property type="evidence" value="ECO:0007669"/>
    <property type="project" value="InterPro"/>
</dbReference>
<keyword evidence="4" id="KW-0547">Nucleotide-binding</keyword>
<evidence type="ECO:0000256" key="4">
    <source>
        <dbReference type="ARBA" id="ARBA00022741"/>
    </source>
</evidence>
<dbReference type="GO" id="GO:0005524">
    <property type="term" value="F:ATP binding"/>
    <property type="evidence" value="ECO:0007669"/>
    <property type="project" value="UniProtKB-KW"/>
</dbReference>
<comment type="similarity">
    <text evidence="1">Belongs to the ABC transporter superfamily.</text>
</comment>
<name>A0A975SLP6_9RHOO</name>
<keyword evidence="5 7" id="KW-0067">ATP-binding</keyword>
<dbReference type="InterPro" id="IPR050166">
    <property type="entry name" value="ABC_transporter_ATP-bind"/>
</dbReference>
<dbReference type="KEGG" id="aiq:Azoinq_09740"/>
<evidence type="ECO:0000256" key="2">
    <source>
        <dbReference type="ARBA" id="ARBA00022448"/>
    </source>
</evidence>
<dbReference type="PROSITE" id="PS50893">
    <property type="entry name" value="ABC_TRANSPORTER_2"/>
    <property type="match status" value="1"/>
</dbReference>
<evidence type="ECO:0000259" key="6">
    <source>
        <dbReference type="PROSITE" id="PS50893"/>
    </source>
</evidence>
<evidence type="ECO:0000313" key="8">
    <source>
        <dbReference type="Proteomes" id="UP000683428"/>
    </source>
</evidence>
<dbReference type="EMBL" id="CP064782">
    <property type="protein sequence ID" value="QWT48149.1"/>
    <property type="molecule type" value="Genomic_DNA"/>
</dbReference>
<dbReference type="PROSITE" id="PS00211">
    <property type="entry name" value="ABC_TRANSPORTER_1"/>
    <property type="match status" value="1"/>
</dbReference>
<dbReference type="AlphaFoldDB" id="A0A975SLP6"/>
<protein>
    <submittedName>
        <fullName evidence="7">ABC transporter ATP-binding protein</fullName>
    </submittedName>
</protein>